<organism evidence="10 11">
    <name type="scientific">Cyclocybe aegerita</name>
    <name type="common">Black poplar mushroom</name>
    <name type="synonym">Agrocybe aegerita</name>
    <dbReference type="NCBI Taxonomy" id="1973307"/>
    <lineage>
        <taxon>Eukaryota</taxon>
        <taxon>Fungi</taxon>
        <taxon>Dikarya</taxon>
        <taxon>Basidiomycota</taxon>
        <taxon>Agaricomycotina</taxon>
        <taxon>Agaricomycetes</taxon>
        <taxon>Agaricomycetidae</taxon>
        <taxon>Agaricales</taxon>
        <taxon>Agaricineae</taxon>
        <taxon>Bolbitiaceae</taxon>
        <taxon>Cyclocybe</taxon>
    </lineage>
</organism>
<keyword evidence="4" id="KW-0547">Nucleotide-binding</keyword>
<comment type="caution">
    <text evidence="10">The sequence shown here is derived from an EMBL/GenBank/DDBJ whole genome shotgun (WGS) entry which is preliminary data.</text>
</comment>
<evidence type="ECO:0000259" key="9">
    <source>
        <dbReference type="PROSITE" id="PS50011"/>
    </source>
</evidence>
<dbReference type="InterPro" id="IPR051334">
    <property type="entry name" value="SRPK"/>
</dbReference>
<dbReference type="GO" id="GO:0005737">
    <property type="term" value="C:cytoplasm"/>
    <property type="evidence" value="ECO:0007669"/>
    <property type="project" value="TreeGrafter"/>
</dbReference>
<evidence type="ECO:0000256" key="2">
    <source>
        <dbReference type="ARBA" id="ARBA00022527"/>
    </source>
</evidence>
<evidence type="ECO:0000256" key="7">
    <source>
        <dbReference type="ARBA" id="ARBA00047899"/>
    </source>
</evidence>
<dbReference type="GO" id="GO:0005634">
    <property type="term" value="C:nucleus"/>
    <property type="evidence" value="ECO:0007669"/>
    <property type="project" value="TreeGrafter"/>
</dbReference>
<keyword evidence="2" id="KW-0723">Serine/threonine-protein kinase</keyword>
<dbReference type="GO" id="GO:0050684">
    <property type="term" value="P:regulation of mRNA processing"/>
    <property type="evidence" value="ECO:0007669"/>
    <property type="project" value="TreeGrafter"/>
</dbReference>
<dbReference type="SUPFAM" id="SSF56112">
    <property type="entry name" value="Protein kinase-like (PK-like)"/>
    <property type="match status" value="1"/>
</dbReference>
<feature type="domain" description="Protein kinase" evidence="9">
    <location>
        <begin position="36"/>
        <end position="369"/>
    </location>
</feature>
<dbReference type="SMART" id="SM00220">
    <property type="entry name" value="S_TKc"/>
    <property type="match status" value="1"/>
</dbReference>
<comment type="catalytic activity">
    <reaction evidence="7">
        <text>L-threonyl-[protein] + ATP = O-phospho-L-threonyl-[protein] + ADP + H(+)</text>
        <dbReference type="Rhea" id="RHEA:46608"/>
        <dbReference type="Rhea" id="RHEA-COMP:11060"/>
        <dbReference type="Rhea" id="RHEA-COMP:11605"/>
        <dbReference type="ChEBI" id="CHEBI:15378"/>
        <dbReference type="ChEBI" id="CHEBI:30013"/>
        <dbReference type="ChEBI" id="CHEBI:30616"/>
        <dbReference type="ChEBI" id="CHEBI:61977"/>
        <dbReference type="ChEBI" id="CHEBI:456216"/>
        <dbReference type="EC" id="2.7.11.1"/>
    </reaction>
</comment>
<evidence type="ECO:0000256" key="6">
    <source>
        <dbReference type="ARBA" id="ARBA00022840"/>
    </source>
</evidence>
<dbReference type="EC" id="2.7.11.1" evidence="1"/>
<evidence type="ECO:0000256" key="3">
    <source>
        <dbReference type="ARBA" id="ARBA00022679"/>
    </source>
</evidence>
<keyword evidence="5" id="KW-0418">Kinase</keyword>
<evidence type="ECO:0000256" key="8">
    <source>
        <dbReference type="ARBA" id="ARBA00048679"/>
    </source>
</evidence>
<dbReference type="GO" id="GO:0004674">
    <property type="term" value="F:protein serine/threonine kinase activity"/>
    <property type="evidence" value="ECO:0007669"/>
    <property type="project" value="UniProtKB-KW"/>
</dbReference>
<reference evidence="10 11" key="1">
    <citation type="submission" date="2020-01" db="EMBL/GenBank/DDBJ databases">
        <authorList>
            <person name="Gupta K D."/>
        </authorList>
    </citation>
    <scope>NUCLEOTIDE SEQUENCE [LARGE SCALE GENOMIC DNA]</scope>
</reference>
<dbReference type="PROSITE" id="PS50011">
    <property type="entry name" value="PROTEIN_KINASE_DOM"/>
    <property type="match status" value="1"/>
</dbReference>
<sequence length="369" mass="41020">MPVVPTWLLQEESPDCYRPGGYRPTTLGEHLHSGRYEILSKIGHGVSSTMLIYVNSEGICVALKILAGHAAGDSAMVELASLKRLSSGDHNHPGYACVPTIHDAFWTESRYGKHLCIATDVLGLNLFELPLKFQSIEAHMPEIVVKRVMRDLLSALDYCHNQCQIIHTDVKLSNVLSSFDYKLTASDPMIRCMDAHEVQVEDGSTVIITQAGGFSTLEDDALDIEGWKMLHFKLVDFGSAFMGKKSVFEEYGTQPISPPLTRSPEAFIGAPWNASTDIWSVGMTLFQLLTGSTLFATDAAEIAFPLYMYQNFGRFPATVIEASRKVQACRTTGRFTRNSQLMTNTSASRHFLRAYRENGVPHQRQSSFK</sequence>
<accession>A0A8S0WFT4</accession>
<dbReference type="PANTHER" id="PTHR47634:SF9">
    <property type="entry name" value="PROTEIN KINASE DOMAIN-CONTAINING PROTEIN-RELATED"/>
    <property type="match status" value="1"/>
</dbReference>
<dbReference type="Gene3D" id="1.10.510.10">
    <property type="entry name" value="Transferase(Phosphotransferase) domain 1"/>
    <property type="match status" value="1"/>
</dbReference>
<dbReference type="Pfam" id="PF00069">
    <property type="entry name" value="Pkinase"/>
    <property type="match status" value="1"/>
</dbReference>
<keyword evidence="3" id="KW-0808">Transferase</keyword>
<evidence type="ECO:0000256" key="1">
    <source>
        <dbReference type="ARBA" id="ARBA00012513"/>
    </source>
</evidence>
<dbReference type="Proteomes" id="UP000467700">
    <property type="component" value="Unassembled WGS sequence"/>
</dbReference>
<gene>
    <name evidence="10" type="ORF">AAE3_LOCUS3262</name>
</gene>
<dbReference type="Gene3D" id="3.30.200.20">
    <property type="entry name" value="Phosphorylase Kinase, domain 1"/>
    <property type="match status" value="1"/>
</dbReference>
<dbReference type="EMBL" id="CACVBS010000031">
    <property type="protein sequence ID" value="CAA7260933.1"/>
    <property type="molecule type" value="Genomic_DNA"/>
</dbReference>
<proteinExistence type="predicted"/>
<evidence type="ECO:0000313" key="11">
    <source>
        <dbReference type="Proteomes" id="UP000467700"/>
    </source>
</evidence>
<dbReference type="GO" id="GO:0005524">
    <property type="term" value="F:ATP binding"/>
    <property type="evidence" value="ECO:0007669"/>
    <property type="project" value="UniProtKB-KW"/>
</dbReference>
<keyword evidence="11" id="KW-1185">Reference proteome</keyword>
<protein>
    <recommendedName>
        <fullName evidence="1">non-specific serine/threonine protein kinase</fullName>
        <ecNumber evidence="1">2.7.11.1</ecNumber>
    </recommendedName>
</protein>
<dbReference type="InterPro" id="IPR011009">
    <property type="entry name" value="Kinase-like_dom_sf"/>
</dbReference>
<comment type="catalytic activity">
    <reaction evidence="8">
        <text>L-seryl-[protein] + ATP = O-phospho-L-seryl-[protein] + ADP + H(+)</text>
        <dbReference type="Rhea" id="RHEA:17989"/>
        <dbReference type="Rhea" id="RHEA-COMP:9863"/>
        <dbReference type="Rhea" id="RHEA-COMP:11604"/>
        <dbReference type="ChEBI" id="CHEBI:15378"/>
        <dbReference type="ChEBI" id="CHEBI:29999"/>
        <dbReference type="ChEBI" id="CHEBI:30616"/>
        <dbReference type="ChEBI" id="CHEBI:83421"/>
        <dbReference type="ChEBI" id="CHEBI:456216"/>
        <dbReference type="EC" id="2.7.11.1"/>
    </reaction>
</comment>
<dbReference type="GO" id="GO:0000245">
    <property type="term" value="P:spliceosomal complex assembly"/>
    <property type="evidence" value="ECO:0007669"/>
    <property type="project" value="TreeGrafter"/>
</dbReference>
<dbReference type="OrthoDB" id="5979581at2759"/>
<dbReference type="InterPro" id="IPR000719">
    <property type="entry name" value="Prot_kinase_dom"/>
</dbReference>
<evidence type="ECO:0000256" key="5">
    <source>
        <dbReference type="ARBA" id="ARBA00022777"/>
    </source>
</evidence>
<evidence type="ECO:0000256" key="4">
    <source>
        <dbReference type="ARBA" id="ARBA00022741"/>
    </source>
</evidence>
<dbReference type="AlphaFoldDB" id="A0A8S0WFT4"/>
<dbReference type="PANTHER" id="PTHR47634">
    <property type="entry name" value="PROTEIN KINASE DOMAIN-CONTAINING PROTEIN-RELATED"/>
    <property type="match status" value="1"/>
</dbReference>
<name>A0A8S0WFT4_CYCAE</name>
<keyword evidence="6" id="KW-0067">ATP-binding</keyword>
<evidence type="ECO:0000313" key="10">
    <source>
        <dbReference type="EMBL" id="CAA7260933.1"/>
    </source>
</evidence>